<evidence type="ECO:0000313" key="9">
    <source>
        <dbReference type="EMBL" id="SEP39459.1"/>
    </source>
</evidence>
<dbReference type="AlphaFoldDB" id="A0A1H8XHW9"/>
<dbReference type="PANTHER" id="PTHR43576">
    <property type="entry name" value="ALPHA-L-ARABINOFURANOSIDASE C-RELATED"/>
    <property type="match status" value="1"/>
</dbReference>
<dbReference type="Pfam" id="PF06964">
    <property type="entry name" value="Alpha-L-AF_C"/>
    <property type="match status" value="1"/>
</dbReference>
<reference evidence="9 10" key="1">
    <citation type="submission" date="2016-10" db="EMBL/GenBank/DDBJ databases">
        <authorList>
            <person name="de Groot N.N."/>
        </authorList>
    </citation>
    <scope>NUCLEOTIDE SEQUENCE [LARGE SCALE GENOMIC DNA]</scope>
    <source>
        <strain evidence="9 10">DSM 44993</strain>
    </source>
</reference>
<dbReference type="OrthoDB" id="9758333at2"/>
<evidence type="ECO:0000256" key="5">
    <source>
        <dbReference type="ARBA" id="ARBA00022801"/>
    </source>
</evidence>
<dbReference type="GO" id="GO:0046556">
    <property type="term" value="F:alpha-L-arabinofuranosidase activity"/>
    <property type="evidence" value="ECO:0007669"/>
    <property type="project" value="UniProtKB-EC"/>
</dbReference>
<dbReference type="Gene3D" id="3.20.20.80">
    <property type="entry name" value="Glycosidases"/>
    <property type="match status" value="1"/>
</dbReference>
<keyword evidence="7" id="KW-0326">Glycosidase</keyword>
<dbReference type="STRING" id="394193.SAMN04489732_107282"/>
<dbReference type="EC" id="3.2.1.55" evidence="4"/>
<dbReference type="EMBL" id="FOEF01000007">
    <property type="protein sequence ID" value="SEP39459.1"/>
    <property type="molecule type" value="Genomic_DNA"/>
</dbReference>
<proteinExistence type="inferred from homology"/>
<keyword evidence="10" id="KW-1185">Reference proteome</keyword>
<dbReference type="Proteomes" id="UP000198582">
    <property type="component" value="Unassembled WGS sequence"/>
</dbReference>
<dbReference type="Pfam" id="PF22848">
    <property type="entry name" value="ASD1_dom"/>
    <property type="match status" value="1"/>
</dbReference>
<dbReference type="Gene3D" id="2.60.40.1180">
    <property type="entry name" value="Golgi alpha-mannosidase II"/>
    <property type="match status" value="1"/>
</dbReference>
<evidence type="ECO:0000259" key="8">
    <source>
        <dbReference type="SMART" id="SM00813"/>
    </source>
</evidence>
<dbReference type="GO" id="GO:0000272">
    <property type="term" value="P:polysaccharide catabolic process"/>
    <property type="evidence" value="ECO:0007669"/>
    <property type="project" value="TreeGrafter"/>
</dbReference>
<dbReference type="InterPro" id="IPR017853">
    <property type="entry name" value="GH"/>
</dbReference>
<name>A0A1H8XHW9_9PSEU</name>
<evidence type="ECO:0000256" key="4">
    <source>
        <dbReference type="ARBA" id="ARBA00012670"/>
    </source>
</evidence>
<accession>A0A1H8XHW9</accession>
<dbReference type="GO" id="GO:0046373">
    <property type="term" value="P:L-arabinose metabolic process"/>
    <property type="evidence" value="ECO:0007669"/>
    <property type="project" value="InterPro"/>
</dbReference>
<dbReference type="PANTHER" id="PTHR43576:SF3">
    <property type="entry name" value="ALPHA-L-ARABINOFURANOSIDASE C"/>
    <property type="match status" value="1"/>
</dbReference>
<evidence type="ECO:0000256" key="1">
    <source>
        <dbReference type="ARBA" id="ARBA00001462"/>
    </source>
</evidence>
<comment type="catalytic activity">
    <reaction evidence="1">
        <text>Hydrolysis of terminal non-reducing alpha-L-arabinofuranoside residues in alpha-L-arabinosides.</text>
        <dbReference type="EC" id="3.2.1.55"/>
    </reaction>
</comment>
<dbReference type="RefSeq" id="WP_091618172.1">
    <property type="nucleotide sequence ID" value="NZ_FOEF01000007.1"/>
</dbReference>
<sequence length="511" mass="55610">MRADIEAAVADVIGPVPRRLFGSFVEHLGRAVYTGIHEPGHSTSDGRGFRGDVLELVRELGPSVVRYPGGNFVSAYRWEDGVGQRPVRLDPAWHSVEPNRFGLHEFAEWAEAAGVEVMYAVNLGTRGIQEAADVLEYCNHPGGTELSERRRANGADRPFGFRLWCLGNEMDGPWQAGHKTADEYGRLAAETARVLRMIDPGVELVVAGSSNAEMPTFGSWERTVLRHTAALADHISLHAYYQELDGDTGSYLASAAALDAYIRDCAAIIDETVAELGLDRRIGISVDEWNVWDQRRWNETDQPRLVAGGWREHPRLLEDTYTVTDAVVVGSLLNSLLRNVDRVTMANQAQLVNAIAPIRTEPGGPAWRQATFHPFRLAAALARGVSLRLAVTGGRVRTAQHGEVDVVDAAATLDESGQCAVFLTNRDPASPTEIRLRLRGGRFAVHHAETLTVPEGGTRHTVNTAESEPVRPVALPGVAATADARGTVITASLPPLSWTVLRLRPEAAPHA</sequence>
<keyword evidence="5" id="KW-0378">Hydrolase</keyword>
<dbReference type="InterPro" id="IPR010720">
    <property type="entry name" value="Alpha-L-AF_C"/>
</dbReference>
<protein>
    <recommendedName>
        <fullName evidence="4">non-reducing end alpha-L-arabinofuranosidase</fullName>
        <ecNumber evidence="4">3.2.1.55</ecNumber>
    </recommendedName>
</protein>
<comment type="similarity">
    <text evidence="2">Belongs to the glycosyl hydrolase 51 family.</text>
</comment>
<evidence type="ECO:0000256" key="3">
    <source>
        <dbReference type="ARBA" id="ARBA00011165"/>
    </source>
</evidence>
<gene>
    <name evidence="9" type="ORF">SAMN04489732_107282</name>
</gene>
<evidence type="ECO:0000256" key="7">
    <source>
        <dbReference type="ARBA" id="ARBA00023295"/>
    </source>
</evidence>
<keyword evidence="6" id="KW-0119">Carbohydrate metabolism</keyword>
<dbReference type="InterPro" id="IPR055235">
    <property type="entry name" value="ASD1_cat"/>
</dbReference>
<dbReference type="SUPFAM" id="SSF51445">
    <property type="entry name" value="(Trans)glycosidases"/>
    <property type="match status" value="1"/>
</dbReference>
<dbReference type="SMART" id="SM00813">
    <property type="entry name" value="Alpha-L-AF_C"/>
    <property type="match status" value="1"/>
</dbReference>
<dbReference type="SUPFAM" id="SSF51011">
    <property type="entry name" value="Glycosyl hydrolase domain"/>
    <property type="match status" value="1"/>
</dbReference>
<evidence type="ECO:0000256" key="2">
    <source>
        <dbReference type="ARBA" id="ARBA00007186"/>
    </source>
</evidence>
<feature type="domain" description="Alpha-L-arabinofuranosidase C-terminal" evidence="8">
    <location>
        <begin position="287"/>
        <end position="497"/>
    </location>
</feature>
<comment type="subunit">
    <text evidence="3">Homohexamer; trimer of dimers.</text>
</comment>
<evidence type="ECO:0000256" key="6">
    <source>
        <dbReference type="ARBA" id="ARBA00023277"/>
    </source>
</evidence>
<evidence type="ECO:0000313" key="10">
    <source>
        <dbReference type="Proteomes" id="UP000198582"/>
    </source>
</evidence>
<dbReference type="InterPro" id="IPR013780">
    <property type="entry name" value="Glyco_hydro_b"/>
</dbReference>
<organism evidence="9 10">
    <name type="scientific">Amycolatopsis saalfeldensis</name>
    <dbReference type="NCBI Taxonomy" id="394193"/>
    <lineage>
        <taxon>Bacteria</taxon>
        <taxon>Bacillati</taxon>
        <taxon>Actinomycetota</taxon>
        <taxon>Actinomycetes</taxon>
        <taxon>Pseudonocardiales</taxon>
        <taxon>Pseudonocardiaceae</taxon>
        <taxon>Amycolatopsis</taxon>
    </lineage>
</organism>